<name>A0AAV3U3W2_9ALTE</name>
<organism evidence="1 2">
    <name type="scientific">Halioxenophilus aromaticivorans</name>
    <dbReference type="NCBI Taxonomy" id="1306992"/>
    <lineage>
        <taxon>Bacteria</taxon>
        <taxon>Pseudomonadati</taxon>
        <taxon>Pseudomonadota</taxon>
        <taxon>Gammaproteobacteria</taxon>
        <taxon>Alteromonadales</taxon>
        <taxon>Alteromonadaceae</taxon>
        <taxon>Halioxenophilus</taxon>
    </lineage>
</organism>
<dbReference type="AlphaFoldDB" id="A0AAV3U3W2"/>
<comment type="caution">
    <text evidence="1">The sequence shown here is derived from an EMBL/GenBank/DDBJ whole genome shotgun (WGS) entry which is preliminary data.</text>
</comment>
<accession>A0AAV3U3W2</accession>
<gene>
    <name evidence="1" type="ORF">GCM10025791_27290</name>
</gene>
<dbReference type="Proteomes" id="UP001409585">
    <property type="component" value="Unassembled WGS sequence"/>
</dbReference>
<dbReference type="EMBL" id="BAABLX010000025">
    <property type="protein sequence ID" value="GAA4946450.1"/>
    <property type="molecule type" value="Genomic_DNA"/>
</dbReference>
<evidence type="ECO:0000313" key="1">
    <source>
        <dbReference type="EMBL" id="GAA4946450.1"/>
    </source>
</evidence>
<proteinExistence type="predicted"/>
<sequence length="123" mass="12336">MTAATTKATAMPNAMILGAKNIKPATNNIACAMPDSGAFQYPSIPALSTITPRVAVRQFKTIPVIGPSSSNPSPYIKANGTTNAVIASFTAPTDIPRGFASAIAEAANAATATGGVIAESTAK</sequence>
<reference evidence="2" key="1">
    <citation type="journal article" date="2019" name="Int. J. Syst. Evol. Microbiol.">
        <title>The Global Catalogue of Microorganisms (GCM) 10K type strain sequencing project: providing services to taxonomists for standard genome sequencing and annotation.</title>
        <authorList>
            <consortium name="The Broad Institute Genomics Platform"/>
            <consortium name="The Broad Institute Genome Sequencing Center for Infectious Disease"/>
            <person name="Wu L."/>
            <person name="Ma J."/>
        </authorList>
    </citation>
    <scope>NUCLEOTIDE SEQUENCE [LARGE SCALE GENOMIC DNA]</scope>
    <source>
        <strain evidence="2">JCM 19134</strain>
    </source>
</reference>
<protein>
    <submittedName>
        <fullName evidence="1">Uncharacterized protein</fullName>
    </submittedName>
</protein>
<keyword evidence="2" id="KW-1185">Reference proteome</keyword>
<evidence type="ECO:0000313" key="2">
    <source>
        <dbReference type="Proteomes" id="UP001409585"/>
    </source>
</evidence>